<proteinExistence type="predicted"/>
<dbReference type="AlphaFoldDB" id="A0A1R1EC43"/>
<protein>
    <recommendedName>
        <fullName evidence="3">MarR family transcriptional regulator</fullName>
    </recommendedName>
</protein>
<reference evidence="1 2" key="1">
    <citation type="submission" date="2016-11" db="EMBL/GenBank/DDBJ databases">
        <title>Paenibacillus species isolates.</title>
        <authorList>
            <person name="Beno S.M."/>
        </authorList>
    </citation>
    <scope>NUCLEOTIDE SEQUENCE [LARGE SCALE GENOMIC DNA]</scope>
    <source>
        <strain evidence="1 2">FSL R5-0378</strain>
    </source>
</reference>
<accession>A0A1R1EC43</accession>
<dbReference type="InterPro" id="IPR036388">
    <property type="entry name" value="WH-like_DNA-bd_sf"/>
</dbReference>
<dbReference type="Proteomes" id="UP000187172">
    <property type="component" value="Unassembled WGS sequence"/>
</dbReference>
<evidence type="ECO:0000313" key="1">
    <source>
        <dbReference type="EMBL" id="OMF49384.1"/>
    </source>
</evidence>
<dbReference type="EMBL" id="MRTP01000014">
    <property type="protein sequence ID" value="OMF49384.1"/>
    <property type="molecule type" value="Genomic_DNA"/>
</dbReference>
<sequence length="81" mass="9072">MNSEFTIAVHSLVFLAYQPDSMATSEEIACSVNPHPSRVYKVMEPSAQRRLRDDQGRVGWLLSAECSPDEVTLAEIYTGLR</sequence>
<organism evidence="1 2">
    <name type="scientific">Paenibacillus rhizosphaerae</name>
    <dbReference type="NCBI Taxonomy" id="297318"/>
    <lineage>
        <taxon>Bacteria</taxon>
        <taxon>Bacillati</taxon>
        <taxon>Bacillota</taxon>
        <taxon>Bacilli</taxon>
        <taxon>Bacillales</taxon>
        <taxon>Paenibacillaceae</taxon>
        <taxon>Paenibacillus</taxon>
    </lineage>
</organism>
<dbReference type="SUPFAM" id="SSF46785">
    <property type="entry name" value="Winged helix' DNA-binding domain"/>
    <property type="match status" value="1"/>
</dbReference>
<dbReference type="Gene3D" id="1.10.10.10">
    <property type="entry name" value="Winged helix-like DNA-binding domain superfamily/Winged helix DNA-binding domain"/>
    <property type="match status" value="1"/>
</dbReference>
<keyword evidence="2" id="KW-1185">Reference proteome</keyword>
<comment type="caution">
    <text evidence="1">The sequence shown here is derived from an EMBL/GenBank/DDBJ whole genome shotgun (WGS) entry which is preliminary data.</text>
</comment>
<name>A0A1R1EC43_9BACL</name>
<evidence type="ECO:0000313" key="2">
    <source>
        <dbReference type="Proteomes" id="UP000187172"/>
    </source>
</evidence>
<dbReference type="InterPro" id="IPR036390">
    <property type="entry name" value="WH_DNA-bd_sf"/>
</dbReference>
<gene>
    <name evidence="1" type="ORF">BK138_29675</name>
</gene>
<evidence type="ECO:0008006" key="3">
    <source>
        <dbReference type="Google" id="ProtNLM"/>
    </source>
</evidence>
<dbReference type="STRING" id="297318.BK138_29675"/>